<keyword evidence="2" id="KW-0472">Membrane</keyword>
<keyword evidence="2" id="KW-1133">Transmembrane helix</keyword>
<comment type="caution">
    <text evidence="3">The sequence shown here is derived from an EMBL/GenBank/DDBJ whole genome shotgun (WGS) entry which is preliminary data.</text>
</comment>
<dbReference type="Proteomes" id="UP001428817">
    <property type="component" value="Unassembled WGS sequence"/>
</dbReference>
<evidence type="ECO:0000313" key="3">
    <source>
        <dbReference type="EMBL" id="GAA5150127.1"/>
    </source>
</evidence>
<protein>
    <submittedName>
        <fullName evidence="3">Uncharacterized protein</fullName>
    </submittedName>
</protein>
<evidence type="ECO:0000256" key="1">
    <source>
        <dbReference type="SAM" id="MobiDB-lite"/>
    </source>
</evidence>
<dbReference type="RefSeq" id="WP_185066393.1">
    <property type="nucleotide sequence ID" value="NZ_BAABJP010000006.1"/>
</dbReference>
<keyword evidence="2" id="KW-0812">Transmembrane</keyword>
<evidence type="ECO:0000313" key="4">
    <source>
        <dbReference type="Proteomes" id="UP001428817"/>
    </source>
</evidence>
<keyword evidence="4" id="KW-1185">Reference proteome</keyword>
<feature type="region of interest" description="Disordered" evidence="1">
    <location>
        <begin position="1"/>
        <end position="48"/>
    </location>
</feature>
<feature type="transmembrane region" description="Helical" evidence="2">
    <location>
        <begin position="84"/>
        <end position="102"/>
    </location>
</feature>
<dbReference type="EMBL" id="BAABJP010000006">
    <property type="protein sequence ID" value="GAA5150127.1"/>
    <property type="molecule type" value="Genomic_DNA"/>
</dbReference>
<feature type="compositionally biased region" description="Low complexity" evidence="1">
    <location>
        <begin position="35"/>
        <end position="46"/>
    </location>
</feature>
<proteinExistence type="predicted"/>
<organism evidence="3 4">
    <name type="scientific">Pseudonocardia eucalypti</name>
    <dbReference type="NCBI Taxonomy" id="648755"/>
    <lineage>
        <taxon>Bacteria</taxon>
        <taxon>Bacillati</taxon>
        <taxon>Actinomycetota</taxon>
        <taxon>Actinomycetes</taxon>
        <taxon>Pseudonocardiales</taxon>
        <taxon>Pseudonocardiaceae</taxon>
        <taxon>Pseudonocardia</taxon>
    </lineage>
</organism>
<name>A0ABP9PTT9_9PSEU</name>
<sequence>MAATDATPRQPGAPLPNAPPYATRTEDQRLDQDLPAATTTTEPGGTSARFRRLTGNVTVCELTARMDKDLVDRGLLLSRWRRRATEYSGVVLICEALLGILLCGSLSSFLPLAWTGFIAVIVWRVGRMTSRSAAGDAELERLREVHERLGPWHRPSWSLLTRNTAALYVALYGLEAVETTDAEFVACAGLRWRSGGLTDDSAVHSDTGPDF</sequence>
<accession>A0ABP9PTT9</accession>
<gene>
    <name evidence="3" type="ORF">GCM10023321_14990</name>
</gene>
<reference evidence="4" key="1">
    <citation type="journal article" date="2019" name="Int. J. Syst. Evol. Microbiol.">
        <title>The Global Catalogue of Microorganisms (GCM) 10K type strain sequencing project: providing services to taxonomists for standard genome sequencing and annotation.</title>
        <authorList>
            <consortium name="The Broad Institute Genomics Platform"/>
            <consortium name="The Broad Institute Genome Sequencing Center for Infectious Disease"/>
            <person name="Wu L."/>
            <person name="Ma J."/>
        </authorList>
    </citation>
    <scope>NUCLEOTIDE SEQUENCE [LARGE SCALE GENOMIC DNA]</scope>
    <source>
        <strain evidence="4">JCM 18303</strain>
    </source>
</reference>
<evidence type="ECO:0000256" key="2">
    <source>
        <dbReference type="SAM" id="Phobius"/>
    </source>
</evidence>